<dbReference type="HOGENOM" id="CLU_2463122_0_0_6"/>
<keyword evidence="2" id="KW-1185">Reference proteome</keyword>
<dbReference type="KEGG" id="alt:ambt_08690"/>
<dbReference type="eggNOG" id="ENOG502ZMJ8">
    <property type="taxonomic scope" value="Bacteria"/>
</dbReference>
<dbReference type="AlphaFoldDB" id="F5Z873"/>
<reference evidence="1 2" key="1">
    <citation type="journal article" date="2011" name="J. Bacteriol.">
        <title>Complete genome sequence of the polycyclic aromatic hydrocarbon-degrading bacterium Alteromonas sp. strain SN2.</title>
        <authorList>
            <person name="Jin H.M."/>
            <person name="Jeong H."/>
            <person name="Moon E.J."/>
            <person name="Math R.K."/>
            <person name="Lee K."/>
            <person name="Kim H.J."/>
            <person name="Jeon C.O."/>
            <person name="Oh T.K."/>
            <person name="Kim J.F."/>
        </authorList>
    </citation>
    <scope>NUCLEOTIDE SEQUENCE [LARGE SCALE GENOMIC DNA]</scope>
    <source>
        <strain evidence="2">JCM 17741 / KACC 18427 / KCTC 11700BP / SN2</strain>
    </source>
</reference>
<organism evidence="1 2">
    <name type="scientific">Alteromonas naphthalenivorans</name>
    <dbReference type="NCBI Taxonomy" id="715451"/>
    <lineage>
        <taxon>Bacteria</taxon>
        <taxon>Pseudomonadati</taxon>
        <taxon>Pseudomonadota</taxon>
        <taxon>Gammaproteobacteria</taxon>
        <taxon>Alteromonadales</taxon>
        <taxon>Alteromonadaceae</taxon>
        <taxon>Alteromonas/Salinimonas group</taxon>
        <taxon>Alteromonas</taxon>
    </lineage>
</organism>
<dbReference type="Proteomes" id="UP000000683">
    <property type="component" value="Chromosome"/>
</dbReference>
<accession>F5Z873</accession>
<evidence type="ECO:0000313" key="2">
    <source>
        <dbReference type="Proteomes" id="UP000000683"/>
    </source>
</evidence>
<dbReference type="EMBL" id="CP002339">
    <property type="protein sequence ID" value="AEF03266.1"/>
    <property type="molecule type" value="Genomic_DNA"/>
</dbReference>
<name>F5Z873_ALTNA</name>
<sequence>MLTRLCTGKIKVDGQEEEIVIAASDFSLEEGDMRHIGDGDYQYEALYIYHGNDAEISFQATNFKGDVSMYPYSTSRDIEIHEDNLSVEGLDYEEDDYF</sequence>
<evidence type="ECO:0000313" key="1">
    <source>
        <dbReference type="EMBL" id="AEF03266.1"/>
    </source>
</evidence>
<gene>
    <name evidence="1" type="ordered locus">ambt_08690</name>
</gene>
<protein>
    <submittedName>
        <fullName evidence="1">Uncharacterized protein</fullName>
    </submittedName>
</protein>
<proteinExistence type="predicted"/>